<protein>
    <submittedName>
        <fullName evidence="3">Ketosteroid isomerase-like protein</fullName>
    </submittedName>
</protein>
<evidence type="ECO:0000259" key="2">
    <source>
        <dbReference type="Pfam" id="PF13474"/>
    </source>
</evidence>
<feature type="region of interest" description="Disordered" evidence="1">
    <location>
        <begin position="1"/>
        <end position="24"/>
    </location>
</feature>
<gene>
    <name evidence="3" type="ORF">CLV72_105194</name>
</gene>
<dbReference type="InterPro" id="IPR037401">
    <property type="entry name" value="SnoaL-like"/>
</dbReference>
<dbReference type="GO" id="GO:0016853">
    <property type="term" value="F:isomerase activity"/>
    <property type="evidence" value="ECO:0007669"/>
    <property type="project" value="UniProtKB-KW"/>
</dbReference>
<keyword evidence="4" id="KW-1185">Reference proteome</keyword>
<dbReference type="SUPFAM" id="SSF54427">
    <property type="entry name" value="NTF2-like"/>
    <property type="match status" value="1"/>
</dbReference>
<dbReference type="InterPro" id="IPR032710">
    <property type="entry name" value="NTF2-like_dom_sf"/>
</dbReference>
<accession>A0A2T0Q221</accession>
<organism evidence="3 4">
    <name type="scientific">Allonocardiopsis opalescens</name>
    <dbReference type="NCBI Taxonomy" id="1144618"/>
    <lineage>
        <taxon>Bacteria</taxon>
        <taxon>Bacillati</taxon>
        <taxon>Actinomycetota</taxon>
        <taxon>Actinomycetes</taxon>
        <taxon>Streptosporangiales</taxon>
        <taxon>Allonocardiopsis</taxon>
    </lineage>
</organism>
<dbReference type="Proteomes" id="UP000237846">
    <property type="component" value="Unassembled WGS sequence"/>
</dbReference>
<evidence type="ECO:0000313" key="3">
    <source>
        <dbReference type="EMBL" id="PRX97844.1"/>
    </source>
</evidence>
<name>A0A2T0Q221_9ACTN</name>
<evidence type="ECO:0000256" key="1">
    <source>
        <dbReference type="SAM" id="MobiDB-lite"/>
    </source>
</evidence>
<dbReference type="Pfam" id="PF13474">
    <property type="entry name" value="SnoaL_3"/>
    <property type="match status" value="1"/>
</dbReference>
<comment type="caution">
    <text evidence="3">The sequence shown here is derived from an EMBL/GenBank/DDBJ whole genome shotgun (WGS) entry which is preliminary data.</text>
</comment>
<keyword evidence="3" id="KW-0413">Isomerase</keyword>
<dbReference type="OrthoDB" id="9786718at2"/>
<dbReference type="PANTHER" id="PTHR34957:SF1">
    <property type="entry name" value="NUCLEAR TRANSPORT FACTOR 2 (NTF2) FAMILY PROTEIN"/>
    <property type="match status" value="1"/>
</dbReference>
<dbReference type="Gene3D" id="3.10.450.50">
    <property type="match status" value="1"/>
</dbReference>
<dbReference type="RefSeq" id="WP_106247566.1">
    <property type="nucleotide sequence ID" value="NZ_PVZC01000005.1"/>
</dbReference>
<reference evidence="3 4" key="1">
    <citation type="submission" date="2018-03" db="EMBL/GenBank/DDBJ databases">
        <title>Genomic Encyclopedia of Archaeal and Bacterial Type Strains, Phase II (KMG-II): from individual species to whole genera.</title>
        <authorList>
            <person name="Goeker M."/>
        </authorList>
    </citation>
    <scope>NUCLEOTIDE SEQUENCE [LARGE SCALE GENOMIC DNA]</scope>
    <source>
        <strain evidence="3 4">DSM 45601</strain>
    </source>
</reference>
<dbReference type="EMBL" id="PVZC01000005">
    <property type="protein sequence ID" value="PRX97844.1"/>
    <property type="molecule type" value="Genomic_DNA"/>
</dbReference>
<evidence type="ECO:0000313" key="4">
    <source>
        <dbReference type="Proteomes" id="UP000237846"/>
    </source>
</evidence>
<dbReference type="AlphaFoldDB" id="A0A2T0Q221"/>
<dbReference type="PANTHER" id="PTHR34957">
    <property type="entry name" value="NUCLEAR TRANSPORT FACTOR 2 (NTF2) FAMILY PROTEIN"/>
    <property type="match status" value="1"/>
</dbReference>
<feature type="domain" description="SnoaL-like" evidence="2">
    <location>
        <begin position="31"/>
        <end position="157"/>
    </location>
</feature>
<proteinExistence type="predicted"/>
<sequence>MNDRAEPGGWTPGGDKGQGRALGDPDDVAAVRRANADLYEAIERGDLDLMERVWAQPDEAADIICVHPGWMPLRGRADVLRSWALIMANTTYIQFVLTEDNIGVRGDVAVLSCEENILTGAEDSNAFVATGRIAATNAFVRTESGWRLWLHHSSPIISDDEDEDVEEP</sequence>